<dbReference type="EMBL" id="FMVJ01000009">
    <property type="protein sequence ID" value="SCY98840.1"/>
    <property type="molecule type" value="Genomic_DNA"/>
</dbReference>
<keyword evidence="2" id="KW-1185">Reference proteome</keyword>
<dbReference type="Proteomes" id="UP000199569">
    <property type="component" value="Unassembled WGS sequence"/>
</dbReference>
<dbReference type="AlphaFoldDB" id="A0A1G5KFK8"/>
<evidence type="ECO:0000313" key="1">
    <source>
        <dbReference type="EMBL" id="SCY98840.1"/>
    </source>
</evidence>
<name>A0A1G5KFK8_9HYPH</name>
<accession>A0A1G5KFK8</accession>
<proteinExistence type="predicted"/>
<organism evidence="1 2">
    <name type="scientific">Microvirga guangxiensis</name>
    <dbReference type="NCBI Taxonomy" id="549386"/>
    <lineage>
        <taxon>Bacteria</taxon>
        <taxon>Pseudomonadati</taxon>
        <taxon>Pseudomonadota</taxon>
        <taxon>Alphaproteobacteria</taxon>
        <taxon>Hyphomicrobiales</taxon>
        <taxon>Methylobacteriaceae</taxon>
        <taxon>Microvirga</taxon>
    </lineage>
</organism>
<dbReference type="RefSeq" id="WP_175493940.1">
    <property type="nucleotide sequence ID" value="NZ_FMVJ01000009.1"/>
</dbReference>
<evidence type="ECO:0000313" key="2">
    <source>
        <dbReference type="Proteomes" id="UP000199569"/>
    </source>
</evidence>
<gene>
    <name evidence="1" type="ORF">SAMN02927923_03253</name>
</gene>
<sequence>MHEHHIDLNARLEAHAILDRLVADGPTFPVEDARRLIDLVPVVPSSRISFTGVFRRRGPSAKGHAAGIGDVNLEGEEKQTTFALNVPVSYRIGGYVVTHTPGLLDIELMWTETRADRTGQSCSLIYDISTKEPEEMRIAVQKSLTMLFITFNYISLVPWKLPASA</sequence>
<reference evidence="1 2" key="1">
    <citation type="submission" date="2016-10" db="EMBL/GenBank/DDBJ databases">
        <authorList>
            <person name="de Groot N.N."/>
        </authorList>
    </citation>
    <scope>NUCLEOTIDE SEQUENCE [LARGE SCALE GENOMIC DNA]</scope>
    <source>
        <strain evidence="1 2">CGMCC 1.7666</strain>
    </source>
</reference>
<protein>
    <submittedName>
        <fullName evidence="1">Uncharacterized protein</fullName>
    </submittedName>
</protein>